<name>A0AAV4X089_9ARAC</name>
<reference evidence="1 2" key="1">
    <citation type="submission" date="2021-06" db="EMBL/GenBank/DDBJ databases">
        <title>Caerostris darwini draft genome.</title>
        <authorList>
            <person name="Kono N."/>
            <person name="Arakawa K."/>
        </authorList>
    </citation>
    <scope>NUCLEOTIDE SEQUENCE [LARGE SCALE GENOMIC DNA]</scope>
</reference>
<evidence type="ECO:0000313" key="1">
    <source>
        <dbReference type="EMBL" id="GIY88566.1"/>
    </source>
</evidence>
<evidence type="ECO:0000313" key="2">
    <source>
        <dbReference type="Proteomes" id="UP001054837"/>
    </source>
</evidence>
<dbReference type="AlphaFoldDB" id="A0AAV4X089"/>
<sequence length="101" mass="11194">MGSLMSIAAPPGRKGNDSIGNAMGRIDLAINVLPKCIPILYSSPLGGFQIEPLLKQRQCECHFARENLIISRKADERSRRFFAGAFLDTQPSIFERNQKSS</sequence>
<gene>
    <name evidence="1" type="ORF">CDAR_199391</name>
</gene>
<proteinExistence type="predicted"/>
<organism evidence="1 2">
    <name type="scientific">Caerostris darwini</name>
    <dbReference type="NCBI Taxonomy" id="1538125"/>
    <lineage>
        <taxon>Eukaryota</taxon>
        <taxon>Metazoa</taxon>
        <taxon>Ecdysozoa</taxon>
        <taxon>Arthropoda</taxon>
        <taxon>Chelicerata</taxon>
        <taxon>Arachnida</taxon>
        <taxon>Araneae</taxon>
        <taxon>Araneomorphae</taxon>
        <taxon>Entelegynae</taxon>
        <taxon>Araneoidea</taxon>
        <taxon>Araneidae</taxon>
        <taxon>Caerostris</taxon>
    </lineage>
</organism>
<accession>A0AAV4X089</accession>
<keyword evidence="2" id="KW-1185">Reference proteome</keyword>
<comment type="caution">
    <text evidence="1">The sequence shown here is derived from an EMBL/GenBank/DDBJ whole genome shotgun (WGS) entry which is preliminary data.</text>
</comment>
<protein>
    <submittedName>
        <fullName evidence="1">Uncharacterized protein</fullName>
    </submittedName>
</protein>
<dbReference type="EMBL" id="BPLQ01015504">
    <property type="protein sequence ID" value="GIY88566.1"/>
    <property type="molecule type" value="Genomic_DNA"/>
</dbReference>
<dbReference type="Proteomes" id="UP001054837">
    <property type="component" value="Unassembled WGS sequence"/>
</dbReference>